<dbReference type="Proteomes" id="UP000807825">
    <property type="component" value="Unassembled WGS sequence"/>
</dbReference>
<dbReference type="Pfam" id="PF16949">
    <property type="entry name" value="ABC_tran_2"/>
    <property type="match status" value="1"/>
</dbReference>
<feature type="transmembrane region" description="Helical" evidence="1">
    <location>
        <begin position="169"/>
        <end position="195"/>
    </location>
</feature>
<feature type="transmembrane region" description="Helical" evidence="1">
    <location>
        <begin position="215"/>
        <end position="234"/>
    </location>
</feature>
<evidence type="ECO:0000313" key="3">
    <source>
        <dbReference type="Proteomes" id="UP000807825"/>
    </source>
</evidence>
<dbReference type="AlphaFoldDB" id="A0A9D6V131"/>
<evidence type="ECO:0000313" key="2">
    <source>
        <dbReference type="EMBL" id="MBI5250130.1"/>
    </source>
</evidence>
<proteinExistence type="predicted"/>
<name>A0A9D6V131_9BACT</name>
<keyword evidence="1" id="KW-0812">Transmembrane</keyword>
<keyword evidence="1" id="KW-1133">Transmembrane helix</keyword>
<dbReference type="EMBL" id="JACRDE010000307">
    <property type="protein sequence ID" value="MBI5250130.1"/>
    <property type="molecule type" value="Genomic_DNA"/>
</dbReference>
<feature type="transmembrane region" description="Helical" evidence="1">
    <location>
        <begin position="131"/>
        <end position="157"/>
    </location>
</feature>
<reference evidence="2" key="1">
    <citation type="submission" date="2020-07" db="EMBL/GenBank/DDBJ databases">
        <title>Huge and variable diversity of episymbiotic CPR bacteria and DPANN archaea in groundwater ecosystems.</title>
        <authorList>
            <person name="He C.Y."/>
            <person name="Keren R."/>
            <person name="Whittaker M."/>
            <person name="Farag I.F."/>
            <person name="Doudna J."/>
            <person name="Cate J.H.D."/>
            <person name="Banfield J.F."/>
        </authorList>
    </citation>
    <scope>NUCLEOTIDE SEQUENCE</scope>
    <source>
        <strain evidence="2">NC_groundwater_1664_Pr3_B-0.1um_52_9</strain>
    </source>
</reference>
<comment type="caution">
    <text evidence="2">The sequence shown here is derived from an EMBL/GenBank/DDBJ whole genome shotgun (WGS) entry which is preliminary data.</text>
</comment>
<evidence type="ECO:0000256" key="1">
    <source>
        <dbReference type="SAM" id="Phobius"/>
    </source>
</evidence>
<feature type="transmembrane region" description="Helical" evidence="1">
    <location>
        <begin position="21"/>
        <end position="42"/>
    </location>
</feature>
<gene>
    <name evidence="2" type="ORF">HY912_11610</name>
</gene>
<feature type="non-terminal residue" evidence="2">
    <location>
        <position position="1"/>
    </location>
</feature>
<keyword evidence="1" id="KW-0472">Membrane</keyword>
<accession>A0A9D6V131</accession>
<organism evidence="2 3">
    <name type="scientific">Desulfomonile tiedjei</name>
    <dbReference type="NCBI Taxonomy" id="2358"/>
    <lineage>
        <taxon>Bacteria</taxon>
        <taxon>Pseudomonadati</taxon>
        <taxon>Thermodesulfobacteriota</taxon>
        <taxon>Desulfomonilia</taxon>
        <taxon>Desulfomonilales</taxon>
        <taxon>Desulfomonilaceae</taxon>
        <taxon>Desulfomonile</taxon>
    </lineage>
</organism>
<sequence>TARLVMKETLLMARDWGRLSQLLLLLALILVYLYNFSVLPSLESPEATMFLKNTIAFLNIGLAGFVLSSLGVRFLFPAITTEGRAFWILKGSPVALRRILWVKFFFYLVPMMVLGLFLVIMTNWILGLGLFIFAVSTLTVVLLTIGITSLSIGMGVLHADLKEADPNQAFAGFGGLLTMIYAALGVAGVILLEAYPVYRIVVTQYFERSFRLHDYFVIGICFAGALAVIAFLIVQPLRMGMKQITELEI</sequence>
<dbReference type="InterPro" id="IPR031599">
    <property type="entry name" value="ABC_tran_2"/>
</dbReference>
<feature type="transmembrane region" description="Helical" evidence="1">
    <location>
        <begin position="104"/>
        <end position="125"/>
    </location>
</feature>
<feature type="transmembrane region" description="Helical" evidence="1">
    <location>
        <begin position="54"/>
        <end position="76"/>
    </location>
</feature>
<protein>
    <submittedName>
        <fullName evidence="2">Uncharacterized protein</fullName>
    </submittedName>
</protein>